<dbReference type="AlphaFoldDB" id="A0A2D2CWC1"/>
<dbReference type="KEGG" id="mtw:CQW49_03285"/>
<evidence type="ECO:0000313" key="2">
    <source>
        <dbReference type="Proteomes" id="UP000230709"/>
    </source>
</evidence>
<keyword evidence="2" id="KW-1185">Reference proteome</keyword>
<dbReference type="RefSeq" id="WP_003610960.1">
    <property type="nucleotide sequence ID" value="NZ_ADVE02000001.1"/>
</dbReference>
<proteinExistence type="predicted"/>
<protein>
    <submittedName>
        <fullName evidence="1">Uncharacterized protein</fullName>
    </submittedName>
</protein>
<accession>A0A2D2CWC1</accession>
<dbReference type="EMBL" id="CP023737">
    <property type="protein sequence ID" value="ATQ67015.1"/>
    <property type="molecule type" value="Genomic_DNA"/>
</dbReference>
<name>A0A2D2CWC1_METT3</name>
<organism evidence="1 2">
    <name type="scientific">Methylosinus trichosporium (strain ATCC 35070 / NCIMB 11131 / UNIQEM 75 / OB3b)</name>
    <dbReference type="NCBI Taxonomy" id="595536"/>
    <lineage>
        <taxon>Bacteria</taxon>
        <taxon>Pseudomonadati</taxon>
        <taxon>Pseudomonadota</taxon>
        <taxon>Alphaproteobacteria</taxon>
        <taxon>Hyphomicrobiales</taxon>
        <taxon>Methylocystaceae</taxon>
        <taxon>Methylosinus</taxon>
    </lineage>
</organism>
<dbReference type="Proteomes" id="UP000230709">
    <property type="component" value="Chromosome"/>
</dbReference>
<gene>
    <name evidence="1" type="ORF">CQW49_03285</name>
</gene>
<sequence>MTDSQEAKLIEALKKVDAHGDIAPPHVQDPMTMALRQRAIQNDLMRWDDSRGRYVLTGTGRTRITARNRTPGAVLRFRRRDEIDGAPQRKAD</sequence>
<reference evidence="2" key="1">
    <citation type="submission" date="2017-10" db="EMBL/GenBank/DDBJ databases">
        <title>Completed PacBio SMRT sequence of Methylosinus trichosporium OB3b reveals presence of a third large plasmid.</title>
        <authorList>
            <person name="Charles T.C."/>
            <person name="Lynch M.D.J."/>
            <person name="Heil J.R."/>
            <person name="Cheng J."/>
        </authorList>
    </citation>
    <scope>NUCLEOTIDE SEQUENCE [LARGE SCALE GENOMIC DNA]</scope>
    <source>
        <strain evidence="2">OB3b</strain>
    </source>
</reference>
<evidence type="ECO:0000313" key="1">
    <source>
        <dbReference type="EMBL" id="ATQ67015.1"/>
    </source>
</evidence>